<name>A0A521G4D5_9BACT</name>
<evidence type="ECO:0000313" key="1">
    <source>
        <dbReference type="EMBL" id="TAA75882.1"/>
    </source>
</evidence>
<protein>
    <submittedName>
        <fullName evidence="1">Uncharacterized protein</fullName>
    </submittedName>
</protein>
<sequence length="88" mass="9904">MAAVAAFHDGTSLVLHKIHACCCLSPNVDTVVPVVKSLDFYHVIDLSELITLLKLSDGKPHRFDYNLMQRFKCVREIRTIHVRSKAVA</sequence>
<reference evidence="1" key="1">
    <citation type="submission" date="2017-07" db="EMBL/GenBank/DDBJ databases">
        <title>The cable genome - Insights into the physiology and evolution of filamentous bacteria capable of sulfide oxidation via long distance electron transfer.</title>
        <authorList>
            <person name="Thorup C."/>
            <person name="Bjerg J.T."/>
            <person name="Schreiber L."/>
            <person name="Nielsen L.P."/>
            <person name="Kjeldsen K.U."/>
            <person name="Boesen T."/>
            <person name="Boggild A."/>
            <person name="Meysman F."/>
            <person name="Geelhoed J."/>
            <person name="Schramm A."/>
        </authorList>
    </citation>
    <scope>NUCLEOTIDE SEQUENCE [LARGE SCALE GENOMIC DNA]</scope>
    <source>
        <strain evidence="1">GS</strain>
    </source>
</reference>
<organism evidence="1 2">
    <name type="scientific">Candidatus Electronema aureum</name>
    <dbReference type="NCBI Taxonomy" id="2005002"/>
    <lineage>
        <taxon>Bacteria</taxon>
        <taxon>Pseudomonadati</taxon>
        <taxon>Thermodesulfobacteriota</taxon>
        <taxon>Desulfobulbia</taxon>
        <taxon>Desulfobulbales</taxon>
        <taxon>Desulfobulbaceae</taxon>
        <taxon>Candidatus Electronema</taxon>
    </lineage>
</organism>
<gene>
    <name evidence="1" type="ORF">CDV28_1024</name>
</gene>
<dbReference type="Proteomes" id="UP000316238">
    <property type="component" value="Unassembled WGS sequence"/>
</dbReference>
<comment type="caution">
    <text evidence="1">The sequence shown here is derived from an EMBL/GenBank/DDBJ whole genome shotgun (WGS) entry which is preliminary data.</text>
</comment>
<evidence type="ECO:0000313" key="2">
    <source>
        <dbReference type="Proteomes" id="UP000316238"/>
    </source>
</evidence>
<keyword evidence="2" id="KW-1185">Reference proteome</keyword>
<accession>A0A521G4D5</accession>
<proteinExistence type="predicted"/>
<dbReference type="AlphaFoldDB" id="A0A521G4D5"/>
<dbReference type="EMBL" id="NQJD01000002">
    <property type="protein sequence ID" value="TAA75882.1"/>
    <property type="molecule type" value="Genomic_DNA"/>
</dbReference>